<protein>
    <submittedName>
        <fullName evidence="1">Uncharacterized protein</fullName>
    </submittedName>
</protein>
<dbReference type="Proteomes" id="UP000015480">
    <property type="component" value="Chromosome"/>
</dbReference>
<proteinExistence type="predicted"/>
<sequence>MRNRSAWTTAALTGAAFVGKLHKFDEYFGASRAAGQGGEVQTAAQQETALRILAQAWGAKEDGS</sequence>
<dbReference type="eggNOG" id="ENOG50301SQ">
    <property type="taxonomic scope" value="Bacteria"/>
</dbReference>
<organism evidence="1 2">
    <name type="scientific">Paracoccus aminophilus JCM 7686</name>
    <dbReference type="NCBI Taxonomy" id="1367847"/>
    <lineage>
        <taxon>Bacteria</taxon>
        <taxon>Pseudomonadati</taxon>
        <taxon>Pseudomonadota</taxon>
        <taxon>Alphaproteobacteria</taxon>
        <taxon>Rhodobacterales</taxon>
        <taxon>Paracoccaceae</taxon>
        <taxon>Paracoccus</taxon>
    </lineage>
</organism>
<dbReference type="STRING" id="1367847.JCM7686_0797"/>
<reference evidence="1 2" key="1">
    <citation type="journal article" date="2014" name="BMC Genomics">
        <title>Architecture and functions of a multipartite genome of the methylotrophic bacterium Paracoccus aminophilus JCM 7686, containing primary and secondary chromids.</title>
        <authorList>
            <person name="Dziewit L."/>
            <person name="Czarnecki J."/>
            <person name="Wibberg D."/>
            <person name="Radlinska M."/>
            <person name="Mrozek P."/>
            <person name="Szymczak M."/>
            <person name="Schluter A."/>
            <person name="Puhler A."/>
            <person name="Bartosik D."/>
        </authorList>
    </citation>
    <scope>NUCLEOTIDE SEQUENCE [LARGE SCALE GENOMIC DNA]</scope>
    <source>
        <strain evidence="1">JCM 7686</strain>
    </source>
</reference>
<dbReference type="AlphaFoldDB" id="S5YRM3"/>
<evidence type="ECO:0000313" key="2">
    <source>
        <dbReference type="Proteomes" id="UP000015480"/>
    </source>
</evidence>
<dbReference type="KEGG" id="pami:JCM7686_0797"/>
<dbReference type="EMBL" id="CP006650">
    <property type="protein sequence ID" value="AGT07906.1"/>
    <property type="molecule type" value="Genomic_DNA"/>
</dbReference>
<accession>S5YRM3</accession>
<evidence type="ECO:0000313" key="1">
    <source>
        <dbReference type="EMBL" id="AGT07906.1"/>
    </source>
</evidence>
<dbReference type="PATRIC" id="fig|1367847.3.peg.754"/>
<dbReference type="HOGENOM" id="CLU_2863728_0_0_5"/>
<gene>
    <name evidence="1" type="ORF">JCM7686_0797</name>
</gene>
<keyword evidence="2" id="KW-1185">Reference proteome</keyword>
<name>S5YRM3_PARAH</name>